<dbReference type="OrthoDB" id="10560826at2759"/>
<protein>
    <submittedName>
        <fullName evidence="2">Uncharacterized protein</fullName>
    </submittedName>
</protein>
<dbReference type="AlphaFoldDB" id="A0A2B7WZJ5"/>
<evidence type="ECO:0000313" key="3">
    <source>
        <dbReference type="Proteomes" id="UP000224080"/>
    </source>
</evidence>
<dbReference type="EMBL" id="PDNC01000063">
    <property type="protein sequence ID" value="PGH02105.1"/>
    <property type="molecule type" value="Genomic_DNA"/>
</dbReference>
<feature type="region of interest" description="Disordered" evidence="1">
    <location>
        <begin position="1"/>
        <end position="40"/>
    </location>
</feature>
<evidence type="ECO:0000313" key="2">
    <source>
        <dbReference type="EMBL" id="PGH02105.1"/>
    </source>
</evidence>
<reference evidence="2 3" key="1">
    <citation type="submission" date="2017-10" db="EMBL/GenBank/DDBJ databases">
        <title>Comparative genomics in systemic dimorphic fungi from Ajellomycetaceae.</title>
        <authorList>
            <person name="Munoz J.F."/>
            <person name="Mcewen J.G."/>
            <person name="Clay O.K."/>
            <person name="Cuomo C.A."/>
        </authorList>
    </citation>
    <scope>NUCLEOTIDE SEQUENCE [LARGE SCALE GENOMIC DNA]</scope>
    <source>
        <strain evidence="2 3">UAMH130</strain>
    </source>
</reference>
<evidence type="ECO:0000256" key="1">
    <source>
        <dbReference type="SAM" id="MobiDB-lite"/>
    </source>
</evidence>
<accession>A0A2B7WZJ5</accession>
<keyword evidence="3" id="KW-1185">Reference proteome</keyword>
<dbReference type="Proteomes" id="UP000224080">
    <property type="component" value="Unassembled WGS sequence"/>
</dbReference>
<comment type="caution">
    <text evidence="2">The sequence shown here is derived from an EMBL/GenBank/DDBJ whole genome shotgun (WGS) entry which is preliminary data.</text>
</comment>
<proteinExistence type="predicted"/>
<organism evidence="2 3">
    <name type="scientific">Blastomyces parvus</name>
    <dbReference type="NCBI Taxonomy" id="2060905"/>
    <lineage>
        <taxon>Eukaryota</taxon>
        <taxon>Fungi</taxon>
        <taxon>Dikarya</taxon>
        <taxon>Ascomycota</taxon>
        <taxon>Pezizomycotina</taxon>
        <taxon>Eurotiomycetes</taxon>
        <taxon>Eurotiomycetidae</taxon>
        <taxon>Onygenales</taxon>
        <taxon>Ajellomycetaceae</taxon>
        <taxon>Blastomyces</taxon>
    </lineage>
</organism>
<sequence>MRQKKKKQRVSGDAKSVGGVRLAEQSTESTEGRWEQWSEQASTKHGRWSLDWTGLRGDIFSLLSIKIGRSNAAGSAFGENSGSFSLAPIPLEAAGPPGSLGLDREP</sequence>
<name>A0A2B7WZJ5_9EURO</name>
<gene>
    <name evidence="2" type="ORF">GX51_04808</name>
</gene>